<gene>
    <name evidence="5" type="primary">xylR_6</name>
    <name evidence="5" type="ORF">Pan181_31990</name>
</gene>
<feature type="domain" description="HTH araC/xylS-type" evidence="4">
    <location>
        <begin position="293"/>
        <end position="391"/>
    </location>
</feature>
<dbReference type="InterPro" id="IPR020449">
    <property type="entry name" value="Tscrpt_reg_AraC-type_HTH"/>
</dbReference>
<dbReference type="GO" id="GO:0003700">
    <property type="term" value="F:DNA-binding transcription factor activity"/>
    <property type="evidence" value="ECO:0007669"/>
    <property type="project" value="InterPro"/>
</dbReference>
<keyword evidence="3" id="KW-0804">Transcription</keyword>
<accession>A0A518AQJ7</accession>
<dbReference type="PANTHER" id="PTHR30146">
    <property type="entry name" value="LACI-RELATED TRANSCRIPTIONAL REPRESSOR"/>
    <property type="match status" value="1"/>
</dbReference>
<dbReference type="Pfam" id="PF13377">
    <property type="entry name" value="Peripla_BP_3"/>
    <property type="match status" value="1"/>
</dbReference>
<evidence type="ECO:0000256" key="2">
    <source>
        <dbReference type="ARBA" id="ARBA00023125"/>
    </source>
</evidence>
<proteinExistence type="predicted"/>
<dbReference type="InterPro" id="IPR028082">
    <property type="entry name" value="Peripla_BP_I"/>
</dbReference>
<dbReference type="InterPro" id="IPR018060">
    <property type="entry name" value="HTH_AraC"/>
</dbReference>
<dbReference type="KEGG" id="amuc:Pan181_31990"/>
<dbReference type="EMBL" id="CP036278">
    <property type="protein sequence ID" value="QDU56987.1"/>
    <property type="molecule type" value="Genomic_DNA"/>
</dbReference>
<dbReference type="InterPro" id="IPR009057">
    <property type="entry name" value="Homeodomain-like_sf"/>
</dbReference>
<dbReference type="GO" id="GO:0000976">
    <property type="term" value="F:transcription cis-regulatory region binding"/>
    <property type="evidence" value="ECO:0007669"/>
    <property type="project" value="TreeGrafter"/>
</dbReference>
<dbReference type="RefSeq" id="WP_145247838.1">
    <property type="nucleotide sequence ID" value="NZ_CP036278.1"/>
</dbReference>
<dbReference type="CDD" id="cd01543">
    <property type="entry name" value="PBP1_XylR"/>
    <property type="match status" value="1"/>
</dbReference>
<sequence length="401" mass="44500">MPADSTLQRPVFRVGLILQTGQEFMRGITRGVYRFLRVNRHWRIQGEGQYPLLQWEEVANWKGDGLIAVINSQEHLKILLNAGVPVVNAGSRIIDHRFATVACDNLAIGSLAAEHLMQCGLKQFLFVGELRWHSEQQRSEAFMKAVTEAGHHCQLLKIAVHEVVAADSSGHYRPDLKAIANALQKAKKPLGVCTPNSALSRLVAEVALESGFEVPDEIAVMGVNDDPLICESTVPHLSAVVQPAERIGYEAALRLDAAMSGRPVESMVTFFPPVGVAVRQSTDVLAVDDEDVREALKYIRENAHLPIEVSDISEHIAISRRTLETRFRTMVGRTPALELRRVRLELAKKLLAETTDSITSVVFACGFNSRQVFSSLFRKEVGVTPSEYRHQFQMDVLPGPQ</sequence>
<dbReference type="Gene3D" id="1.10.10.60">
    <property type="entry name" value="Homeodomain-like"/>
    <property type="match status" value="1"/>
</dbReference>
<dbReference type="InterPro" id="IPR046335">
    <property type="entry name" value="LacI/GalR-like_sensor"/>
</dbReference>
<evidence type="ECO:0000259" key="4">
    <source>
        <dbReference type="PROSITE" id="PS01124"/>
    </source>
</evidence>
<dbReference type="SMART" id="SM00342">
    <property type="entry name" value="HTH_ARAC"/>
    <property type="match status" value="1"/>
</dbReference>
<dbReference type="SUPFAM" id="SSF46689">
    <property type="entry name" value="Homeodomain-like"/>
    <property type="match status" value="1"/>
</dbReference>
<keyword evidence="2" id="KW-0238">DNA-binding</keyword>
<dbReference type="SUPFAM" id="SSF53822">
    <property type="entry name" value="Periplasmic binding protein-like I"/>
    <property type="match status" value="1"/>
</dbReference>
<evidence type="ECO:0000256" key="1">
    <source>
        <dbReference type="ARBA" id="ARBA00023015"/>
    </source>
</evidence>
<protein>
    <submittedName>
        <fullName evidence="5">Xylose operon regulatory protein</fullName>
    </submittedName>
</protein>
<evidence type="ECO:0000313" key="6">
    <source>
        <dbReference type="Proteomes" id="UP000315750"/>
    </source>
</evidence>
<dbReference type="PRINTS" id="PR00032">
    <property type="entry name" value="HTHARAC"/>
</dbReference>
<evidence type="ECO:0000313" key="5">
    <source>
        <dbReference type="EMBL" id="QDU56987.1"/>
    </source>
</evidence>
<dbReference type="OrthoDB" id="9795616at2"/>
<dbReference type="Gene3D" id="3.40.50.2300">
    <property type="match status" value="2"/>
</dbReference>
<keyword evidence="6" id="KW-1185">Reference proteome</keyword>
<dbReference type="Proteomes" id="UP000315750">
    <property type="component" value="Chromosome"/>
</dbReference>
<dbReference type="PANTHER" id="PTHR30146:SF24">
    <property type="entry name" value="XYLOSE OPERON REGULATORY PROTEIN"/>
    <property type="match status" value="1"/>
</dbReference>
<organism evidence="5 6">
    <name type="scientific">Aeoliella mucimassa</name>
    <dbReference type="NCBI Taxonomy" id="2527972"/>
    <lineage>
        <taxon>Bacteria</taxon>
        <taxon>Pseudomonadati</taxon>
        <taxon>Planctomycetota</taxon>
        <taxon>Planctomycetia</taxon>
        <taxon>Pirellulales</taxon>
        <taxon>Lacipirellulaceae</taxon>
        <taxon>Aeoliella</taxon>
    </lineage>
</organism>
<dbReference type="AlphaFoldDB" id="A0A518AQJ7"/>
<dbReference type="Pfam" id="PF12833">
    <property type="entry name" value="HTH_18"/>
    <property type="match status" value="1"/>
</dbReference>
<keyword evidence="1" id="KW-0805">Transcription regulation</keyword>
<evidence type="ECO:0000256" key="3">
    <source>
        <dbReference type="ARBA" id="ARBA00023163"/>
    </source>
</evidence>
<reference evidence="5 6" key="1">
    <citation type="submission" date="2019-02" db="EMBL/GenBank/DDBJ databases">
        <title>Deep-cultivation of Planctomycetes and their phenomic and genomic characterization uncovers novel biology.</title>
        <authorList>
            <person name="Wiegand S."/>
            <person name="Jogler M."/>
            <person name="Boedeker C."/>
            <person name="Pinto D."/>
            <person name="Vollmers J."/>
            <person name="Rivas-Marin E."/>
            <person name="Kohn T."/>
            <person name="Peeters S.H."/>
            <person name="Heuer A."/>
            <person name="Rast P."/>
            <person name="Oberbeckmann S."/>
            <person name="Bunk B."/>
            <person name="Jeske O."/>
            <person name="Meyerdierks A."/>
            <person name="Storesund J.E."/>
            <person name="Kallscheuer N."/>
            <person name="Luecker S."/>
            <person name="Lage O.M."/>
            <person name="Pohl T."/>
            <person name="Merkel B.J."/>
            <person name="Hornburger P."/>
            <person name="Mueller R.-W."/>
            <person name="Bruemmer F."/>
            <person name="Labrenz M."/>
            <person name="Spormann A.M."/>
            <person name="Op den Camp H."/>
            <person name="Overmann J."/>
            <person name="Amann R."/>
            <person name="Jetten M.S.M."/>
            <person name="Mascher T."/>
            <person name="Medema M.H."/>
            <person name="Devos D.P."/>
            <person name="Kaster A.-K."/>
            <person name="Ovreas L."/>
            <person name="Rohde M."/>
            <person name="Galperin M.Y."/>
            <person name="Jogler C."/>
        </authorList>
    </citation>
    <scope>NUCLEOTIDE SEQUENCE [LARGE SCALE GENOMIC DNA]</scope>
    <source>
        <strain evidence="5 6">Pan181</strain>
    </source>
</reference>
<dbReference type="PROSITE" id="PS01124">
    <property type="entry name" value="HTH_ARAC_FAMILY_2"/>
    <property type="match status" value="1"/>
</dbReference>
<name>A0A518AQJ7_9BACT</name>